<dbReference type="Gene3D" id="3.30.420.10">
    <property type="entry name" value="Ribonuclease H-like superfamily/Ribonuclease H"/>
    <property type="match status" value="1"/>
</dbReference>
<evidence type="ECO:0000313" key="5">
    <source>
        <dbReference type="Proteomes" id="UP000321947"/>
    </source>
</evidence>
<dbReference type="InterPro" id="IPR056924">
    <property type="entry name" value="SH3_Tf2-1"/>
</dbReference>
<evidence type="ECO:0000313" key="3">
    <source>
        <dbReference type="EMBL" id="TYK15055.1"/>
    </source>
</evidence>
<evidence type="ECO:0000313" key="2">
    <source>
        <dbReference type="EMBL" id="KAA0054209.1"/>
    </source>
</evidence>
<dbReference type="EMBL" id="SSTE01008862">
    <property type="protein sequence ID" value="KAA0054209.1"/>
    <property type="molecule type" value="Genomic_DNA"/>
</dbReference>
<dbReference type="GO" id="GO:0015074">
    <property type="term" value="P:DNA integration"/>
    <property type="evidence" value="ECO:0007669"/>
    <property type="project" value="InterPro"/>
</dbReference>
<organism evidence="2 4">
    <name type="scientific">Cucumis melo var. makuwa</name>
    <name type="common">Oriental melon</name>
    <dbReference type="NCBI Taxonomy" id="1194695"/>
    <lineage>
        <taxon>Eukaryota</taxon>
        <taxon>Viridiplantae</taxon>
        <taxon>Streptophyta</taxon>
        <taxon>Embryophyta</taxon>
        <taxon>Tracheophyta</taxon>
        <taxon>Spermatophyta</taxon>
        <taxon>Magnoliopsida</taxon>
        <taxon>eudicotyledons</taxon>
        <taxon>Gunneridae</taxon>
        <taxon>Pentapetalae</taxon>
        <taxon>rosids</taxon>
        <taxon>fabids</taxon>
        <taxon>Cucurbitales</taxon>
        <taxon>Cucurbitaceae</taxon>
        <taxon>Benincaseae</taxon>
        <taxon>Cucumis</taxon>
    </lineage>
</organism>
<proteinExistence type="predicted"/>
<dbReference type="PANTHER" id="PTHR37984:SF5">
    <property type="entry name" value="PROTEIN NYNRIN-LIKE"/>
    <property type="match status" value="1"/>
</dbReference>
<dbReference type="InterPro" id="IPR050951">
    <property type="entry name" value="Retrovirus_Pol_polyprotein"/>
</dbReference>
<dbReference type="InterPro" id="IPR012337">
    <property type="entry name" value="RNaseH-like_sf"/>
</dbReference>
<evidence type="ECO:0000313" key="4">
    <source>
        <dbReference type="Proteomes" id="UP000321393"/>
    </source>
</evidence>
<dbReference type="Proteomes" id="UP000321947">
    <property type="component" value="Unassembled WGS sequence"/>
</dbReference>
<feature type="domain" description="Integrase catalytic" evidence="1">
    <location>
        <begin position="125"/>
        <end position="237"/>
    </location>
</feature>
<dbReference type="GO" id="GO:0003676">
    <property type="term" value="F:nucleic acid binding"/>
    <property type="evidence" value="ECO:0007669"/>
    <property type="project" value="InterPro"/>
</dbReference>
<protein>
    <submittedName>
        <fullName evidence="2 3">Retroelement pol polyprotein</fullName>
    </submittedName>
</protein>
<gene>
    <name evidence="3" type="ORF">E5676_scaffold45G001050</name>
    <name evidence="2" type="ORF">E6C27_scaffold131G001460</name>
</gene>
<dbReference type="Proteomes" id="UP000321393">
    <property type="component" value="Unassembled WGS sequence"/>
</dbReference>
<dbReference type="PANTHER" id="PTHR37984">
    <property type="entry name" value="PROTEIN CBG26694"/>
    <property type="match status" value="1"/>
</dbReference>
<evidence type="ECO:0000259" key="1">
    <source>
        <dbReference type="PROSITE" id="PS50994"/>
    </source>
</evidence>
<accession>A0A5A7UL30</accession>
<dbReference type="OrthoDB" id="4369127at2759"/>
<sequence length="457" mass="53390">MRGRSWQLSLLSKDGDALVGGKIYLVYKPRVENTAADALSRIPPMIIAELSGEKEQNDSKFKIQNGMLRFKNRLDCGRAVLGEGMKTCIKKYCEECIVCQQNKTLALSPVGLLLPLEVPTQHPYSAKTVAELFVKVVRLHGFPTSIVSDRDKVFLSSFWKETFRLAGTKLNMSFAYHPQSDGQTEVVNRGVEIYLRCFCSEKPKEWVEWLSWTEYWYNTTFERALGMTPFQVVYGQQPPPLIYYGDVVTTNATLDEQLKERDLTLAALKDHLQLAQDQMKRYADKKRRNVEYEVGDLVFEKIRPYRQLSLRRKRNEKLSSKYFEPYKIFERIGPIAYKLELSDSSSIHHVFNVSQLKKLIGENINVQPTIQQINENFEWETKPTEVVDYRKTKTRNWEVMVSWERLPIHEATQEEYEDMQHRYPNFHLEDKVNLEGRGNVKPPVIHHYSRKNKKLHV</sequence>
<dbReference type="PROSITE" id="PS50994">
    <property type="entry name" value="INTEGRASE"/>
    <property type="match status" value="1"/>
</dbReference>
<comment type="caution">
    <text evidence="2">The sequence shown here is derived from an EMBL/GenBank/DDBJ whole genome shotgun (WGS) entry which is preliminary data.</text>
</comment>
<reference evidence="4 5" key="1">
    <citation type="submission" date="2019-08" db="EMBL/GenBank/DDBJ databases">
        <title>Draft genome sequences of two oriental melons (Cucumis melo L. var makuwa).</title>
        <authorList>
            <person name="Kwon S.-Y."/>
        </authorList>
    </citation>
    <scope>NUCLEOTIDE SEQUENCE [LARGE SCALE GENOMIC DNA]</scope>
    <source>
        <strain evidence="5">cv. Chang Bougi</strain>
        <strain evidence="4">cv. SW 3</strain>
        <tissue evidence="2">Leaf</tissue>
    </source>
</reference>
<name>A0A5A7UL30_CUCMM</name>
<dbReference type="SUPFAM" id="SSF53098">
    <property type="entry name" value="Ribonuclease H-like"/>
    <property type="match status" value="1"/>
</dbReference>
<dbReference type="InterPro" id="IPR001584">
    <property type="entry name" value="Integrase_cat-core"/>
</dbReference>
<dbReference type="Pfam" id="PF24626">
    <property type="entry name" value="SH3_Tf2-1"/>
    <property type="match status" value="1"/>
</dbReference>
<dbReference type="EMBL" id="SSTD01008722">
    <property type="protein sequence ID" value="TYK15055.1"/>
    <property type="molecule type" value="Genomic_DNA"/>
</dbReference>
<dbReference type="InterPro" id="IPR036397">
    <property type="entry name" value="RNaseH_sf"/>
</dbReference>
<dbReference type="AlphaFoldDB" id="A0A5A7UL30"/>